<dbReference type="PIRSF" id="PIRSF005572">
    <property type="entry name" value="NifS"/>
    <property type="match status" value="1"/>
</dbReference>
<keyword evidence="5 8" id="KW-0663">Pyridoxal phosphate</keyword>
<accession>A0A2V5KCE2</accession>
<protein>
    <recommendedName>
        <fullName evidence="3 8">Cysteine desulfurase</fullName>
        <ecNumber evidence="3 8">2.8.1.7</ecNumber>
    </recommendedName>
</protein>
<dbReference type="PANTHER" id="PTHR43586:SF8">
    <property type="entry name" value="CYSTEINE DESULFURASE 1, CHLOROPLASTIC"/>
    <property type="match status" value="1"/>
</dbReference>
<dbReference type="NCBIfam" id="TIGR01979">
    <property type="entry name" value="sufS"/>
    <property type="match status" value="1"/>
</dbReference>
<evidence type="ECO:0000256" key="6">
    <source>
        <dbReference type="ARBA" id="ARBA00050776"/>
    </source>
</evidence>
<evidence type="ECO:0000256" key="7">
    <source>
        <dbReference type="RuleBase" id="RU004504"/>
    </source>
</evidence>
<dbReference type="InterPro" id="IPR015424">
    <property type="entry name" value="PyrdxlP-dep_Trfase"/>
</dbReference>
<evidence type="ECO:0000256" key="8">
    <source>
        <dbReference type="RuleBase" id="RU004506"/>
    </source>
</evidence>
<gene>
    <name evidence="10" type="ORF">DLM86_07745</name>
</gene>
<dbReference type="GO" id="GO:0031071">
    <property type="term" value="F:cysteine desulfurase activity"/>
    <property type="evidence" value="ECO:0007669"/>
    <property type="project" value="UniProtKB-UniRule"/>
</dbReference>
<evidence type="ECO:0000256" key="3">
    <source>
        <dbReference type="ARBA" id="ARBA00012239"/>
    </source>
</evidence>
<evidence type="ECO:0000256" key="2">
    <source>
        <dbReference type="ARBA" id="ARBA00010447"/>
    </source>
</evidence>
<dbReference type="Gene3D" id="3.40.640.10">
    <property type="entry name" value="Type I PLP-dependent aspartate aminotransferase-like (Major domain)"/>
    <property type="match status" value="1"/>
</dbReference>
<dbReference type="InterPro" id="IPR015422">
    <property type="entry name" value="PyrdxlP-dep_Trfase_small"/>
</dbReference>
<evidence type="ECO:0000313" key="10">
    <source>
        <dbReference type="EMBL" id="PYI55613.1"/>
    </source>
</evidence>
<dbReference type="RefSeq" id="WP_110839413.1">
    <property type="nucleotide sequence ID" value="NZ_QJVJ01000003.1"/>
</dbReference>
<dbReference type="CDD" id="cd06453">
    <property type="entry name" value="SufS_like"/>
    <property type="match status" value="1"/>
</dbReference>
<proteinExistence type="inferred from homology"/>
<sequence>MSDRISDIRRLFPILDQRVNGRPLVYLDHAATAQKPTPVVEAVRRYYEWDNANVHRSGHTLGQRATDAYETVRAQVARFVGAGSERDIVFTRGVTSAINLVATGYARAKLGAGDDIVVSAMEHHGNLLPWQQAAKATGATLSYIPLQPDGTFTLEDAEETITSRTKLVAVSHVSNVLGVANPVRELAAIARRVGAVVFVDGAQAVSHMPVDVRELDCDFYAFSGHKMYGPTGIGVLYGRREQLERIEPVEYGGQMIDRVGLRDSTWREAPWTFEAGTPNVAGAVGLGAAIDFLERIGRDAVAEHDRKLTRYATERLKEIDGLTIYGPEVDRWGLVTFNLARIHPHDVSSVLDVYGVAIRAGHHCCSPLMDHFGTSATARASFGLYNTEEDVDRLVEALLHTKRVFGE</sequence>
<dbReference type="Proteomes" id="UP000247476">
    <property type="component" value="Unassembled WGS sequence"/>
</dbReference>
<dbReference type="SUPFAM" id="SSF53383">
    <property type="entry name" value="PLP-dependent transferases"/>
    <property type="match status" value="1"/>
</dbReference>
<dbReference type="OrthoDB" id="9804366at2"/>
<comment type="catalytic activity">
    <reaction evidence="6 8">
        <text>(sulfur carrier)-H + L-cysteine = (sulfur carrier)-SH + L-alanine</text>
        <dbReference type="Rhea" id="RHEA:43892"/>
        <dbReference type="Rhea" id="RHEA-COMP:14737"/>
        <dbReference type="Rhea" id="RHEA-COMP:14739"/>
        <dbReference type="ChEBI" id="CHEBI:29917"/>
        <dbReference type="ChEBI" id="CHEBI:35235"/>
        <dbReference type="ChEBI" id="CHEBI:57972"/>
        <dbReference type="ChEBI" id="CHEBI:64428"/>
        <dbReference type="EC" id="2.8.1.7"/>
    </reaction>
</comment>
<dbReference type="AlphaFoldDB" id="A0A2V5KCE2"/>
<dbReference type="InterPro" id="IPR010970">
    <property type="entry name" value="Cys_dSase_SufS"/>
</dbReference>
<dbReference type="GO" id="GO:0030170">
    <property type="term" value="F:pyridoxal phosphate binding"/>
    <property type="evidence" value="ECO:0007669"/>
    <property type="project" value="UniProtKB-UniRule"/>
</dbReference>
<dbReference type="Gene3D" id="3.90.1150.10">
    <property type="entry name" value="Aspartate Aminotransferase, domain 1"/>
    <property type="match status" value="1"/>
</dbReference>
<dbReference type="EMBL" id="QJVJ01000003">
    <property type="protein sequence ID" value="PYI55613.1"/>
    <property type="molecule type" value="Genomic_DNA"/>
</dbReference>
<evidence type="ECO:0000256" key="1">
    <source>
        <dbReference type="ARBA" id="ARBA00001933"/>
    </source>
</evidence>
<dbReference type="InterPro" id="IPR020578">
    <property type="entry name" value="Aminotrans_V_PyrdxlP_BS"/>
</dbReference>
<comment type="similarity">
    <text evidence="2 8">Belongs to the class-V pyridoxal-phosphate-dependent aminotransferase family. Csd subfamily.</text>
</comment>
<name>A0A2V5KCE2_9BACL</name>
<evidence type="ECO:0000313" key="11">
    <source>
        <dbReference type="Proteomes" id="UP000247476"/>
    </source>
</evidence>
<organism evidence="10 11">
    <name type="scientific">Paenibacillus flagellatus</name>
    <dbReference type="NCBI Taxonomy" id="2211139"/>
    <lineage>
        <taxon>Bacteria</taxon>
        <taxon>Bacillati</taxon>
        <taxon>Bacillota</taxon>
        <taxon>Bacilli</taxon>
        <taxon>Bacillales</taxon>
        <taxon>Paenibacillaceae</taxon>
        <taxon>Paenibacillus</taxon>
    </lineage>
</organism>
<dbReference type="PROSITE" id="PS00595">
    <property type="entry name" value="AA_TRANSFER_CLASS_5"/>
    <property type="match status" value="1"/>
</dbReference>
<evidence type="ECO:0000256" key="4">
    <source>
        <dbReference type="ARBA" id="ARBA00022679"/>
    </source>
</evidence>
<keyword evidence="4 8" id="KW-0808">Transferase</keyword>
<comment type="cofactor">
    <cofactor evidence="1 7">
        <name>pyridoxal 5'-phosphate</name>
        <dbReference type="ChEBI" id="CHEBI:597326"/>
    </cofactor>
</comment>
<dbReference type="EC" id="2.8.1.7" evidence="3 8"/>
<dbReference type="InterPro" id="IPR000192">
    <property type="entry name" value="Aminotrans_V_dom"/>
</dbReference>
<reference evidence="10 11" key="1">
    <citation type="submission" date="2018-05" db="EMBL/GenBank/DDBJ databases">
        <title>Paenibacillus flagellatus sp. nov., isolated from selenium mineral soil.</title>
        <authorList>
            <person name="Dai X."/>
        </authorList>
    </citation>
    <scope>NUCLEOTIDE SEQUENCE [LARGE SCALE GENOMIC DNA]</scope>
    <source>
        <strain evidence="10 11">DXL2</strain>
    </source>
</reference>
<keyword evidence="11" id="KW-1185">Reference proteome</keyword>
<comment type="function">
    <text evidence="8">Catalyzes the removal of elemental sulfur and selenium atoms from L-cysteine, L-cystine, L-selenocysteine, and L-selenocystine to produce L-alanine.</text>
</comment>
<comment type="caution">
    <text evidence="10">The sequence shown here is derived from an EMBL/GenBank/DDBJ whole genome shotgun (WGS) entry which is preliminary data.</text>
</comment>
<dbReference type="PANTHER" id="PTHR43586">
    <property type="entry name" value="CYSTEINE DESULFURASE"/>
    <property type="match status" value="1"/>
</dbReference>
<dbReference type="InterPro" id="IPR015421">
    <property type="entry name" value="PyrdxlP-dep_Trfase_major"/>
</dbReference>
<dbReference type="InterPro" id="IPR016454">
    <property type="entry name" value="Cysteine_dSase"/>
</dbReference>
<evidence type="ECO:0000256" key="5">
    <source>
        <dbReference type="ARBA" id="ARBA00022898"/>
    </source>
</evidence>
<evidence type="ECO:0000259" key="9">
    <source>
        <dbReference type="Pfam" id="PF00266"/>
    </source>
</evidence>
<dbReference type="GO" id="GO:0006534">
    <property type="term" value="P:cysteine metabolic process"/>
    <property type="evidence" value="ECO:0007669"/>
    <property type="project" value="UniProtKB-UniRule"/>
</dbReference>
<feature type="domain" description="Aminotransferase class V" evidence="9">
    <location>
        <begin position="25"/>
        <end position="394"/>
    </location>
</feature>
<dbReference type="Pfam" id="PF00266">
    <property type="entry name" value="Aminotran_5"/>
    <property type="match status" value="1"/>
</dbReference>